<evidence type="ECO:0000313" key="6">
    <source>
        <dbReference type="EMBL" id="MDE48201.1"/>
    </source>
</evidence>
<dbReference type="InterPro" id="IPR000668">
    <property type="entry name" value="Peptidase_C1A_C"/>
</dbReference>
<dbReference type="GO" id="GO:0008234">
    <property type="term" value="F:cysteine-type peptidase activity"/>
    <property type="evidence" value="ECO:0007669"/>
    <property type="project" value="InterPro"/>
</dbReference>
<dbReference type="PROSITE" id="PS00639">
    <property type="entry name" value="THIOL_PROTEASE_HIS"/>
    <property type="match status" value="1"/>
</dbReference>
<dbReference type="FunFam" id="3.90.70.10:FF:000332">
    <property type="entry name" value="Cathepsin L1"/>
    <property type="match status" value="1"/>
</dbReference>
<comment type="similarity">
    <text evidence="1">Belongs to the peptidase C1 family.</text>
</comment>
<dbReference type="Pfam" id="PF08246">
    <property type="entry name" value="Inhibitor_I29"/>
    <property type="match status" value="1"/>
</dbReference>
<name>A0A6G1SDA4_9ACAR</name>
<feature type="signal peptide" evidence="3">
    <location>
        <begin position="1"/>
        <end position="21"/>
    </location>
</feature>
<dbReference type="PRINTS" id="PR00705">
    <property type="entry name" value="PAPAIN"/>
</dbReference>
<dbReference type="InterPro" id="IPR039417">
    <property type="entry name" value="Peptidase_C1A_papain-like"/>
</dbReference>
<dbReference type="CDD" id="cd02248">
    <property type="entry name" value="Peptidase_C1A"/>
    <property type="match status" value="1"/>
</dbReference>
<dbReference type="AlphaFoldDB" id="A0A6G1SDA4"/>
<organism evidence="6">
    <name type="scientific">Aceria tosichella</name>
    <name type="common">wheat curl mite</name>
    <dbReference type="NCBI Taxonomy" id="561515"/>
    <lineage>
        <taxon>Eukaryota</taxon>
        <taxon>Metazoa</taxon>
        <taxon>Ecdysozoa</taxon>
        <taxon>Arthropoda</taxon>
        <taxon>Chelicerata</taxon>
        <taxon>Arachnida</taxon>
        <taxon>Acari</taxon>
        <taxon>Acariformes</taxon>
        <taxon>Trombidiformes</taxon>
        <taxon>Prostigmata</taxon>
        <taxon>Eupodina</taxon>
        <taxon>Eriophyoidea</taxon>
        <taxon>Eriophyidae</taxon>
        <taxon>Eriophyinae</taxon>
        <taxon>Aceriini</taxon>
        <taxon>Aceria</taxon>
    </lineage>
</organism>
<keyword evidence="3" id="KW-0732">Signal</keyword>
<dbReference type="InterPro" id="IPR025660">
    <property type="entry name" value="Pept_his_AS"/>
</dbReference>
<protein>
    <submittedName>
        <fullName evidence="6">Cathepsin L</fullName>
    </submittedName>
</protein>
<evidence type="ECO:0000256" key="2">
    <source>
        <dbReference type="ARBA" id="ARBA00023157"/>
    </source>
</evidence>
<feature type="domain" description="Peptidase C1A papain C-terminal" evidence="4">
    <location>
        <begin position="122"/>
        <end position="340"/>
    </location>
</feature>
<dbReference type="Gene3D" id="3.90.70.10">
    <property type="entry name" value="Cysteine proteinases"/>
    <property type="match status" value="1"/>
</dbReference>
<feature type="chain" id="PRO_5026188110" evidence="3">
    <location>
        <begin position="22"/>
        <end position="341"/>
    </location>
</feature>
<dbReference type="InterPro" id="IPR013201">
    <property type="entry name" value="Prot_inhib_I29"/>
</dbReference>
<dbReference type="InterPro" id="IPR013128">
    <property type="entry name" value="Peptidase_C1A"/>
</dbReference>
<keyword evidence="2" id="KW-1015">Disulfide bond</keyword>
<dbReference type="Pfam" id="PF00112">
    <property type="entry name" value="Peptidase_C1"/>
    <property type="match status" value="1"/>
</dbReference>
<dbReference type="EMBL" id="GGYP01003430">
    <property type="protein sequence ID" value="MDE48201.1"/>
    <property type="molecule type" value="Transcribed_RNA"/>
</dbReference>
<evidence type="ECO:0000259" key="4">
    <source>
        <dbReference type="SMART" id="SM00645"/>
    </source>
</evidence>
<proteinExistence type="inferred from homology"/>
<gene>
    <name evidence="6" type="primary">CATL_16</name>
    <name evidence="6" type="ORF">g.4025</name>
</gene>
<dbReference type="SMART" id="SM00848">
    <property type="entry name" value="Inhibitor_I29"/>
    <property type="match status" value="1"/>
</dbReference>
<dbReference type="GO" id="GO:0006508">
    <property type="term" value="P:proteolysis"/>
    <property type="evidence" value="ECO:0007669"/>
    <property type="project" value="InterPro"/>
</dbReference>
<feature type="domain" description="Cathepsin propeptide inhibitor" evidence="5">
    <location>
        <begin position="29"/>
        <end position="86"/>
    </location>
</feature>
<dbReference type="SMART" id="SM00645">
    <property type="entry name" value="Pept_C1"/>
    <property type="match status" value="1"/>
</dbReference>
<sequence>MKFIILLSTVCLASIGELVLARHSNLHEWVQYKKVHGKVYEAPEEDSQRFSLFLAAKEQIRKHNAKPEASYRLALNHLSDLTPEEAAKSKGFIYDPVKHMKRLGASKYDPFLQEILADPAPVPDEIDWRKVPGRVTTVKNQGGCASCWAFSTTGLLEGQQVVRNITKQLVSLSEQDLVDCSQSDYGCGGGDMDSALADIEKMGGIESEKDYPYKFGEARSLGDDECHFKKSKAVMTDSGSVDLPENDHDVIRATVAKYGPVAIALEANESFRAYSSGIFDDPKCGTALDHAVLIVGYGKCPKHGDYYIVKNSWGENWGERGYIRIKPGVCGVGSVAIISKF</sequence>
<dbReference type="InterPro" id="IPR038765">
    <property type="entry name" value="Papain-like_cys_pep_sf"/>
</dbReference>
<evidence type="ECO:0000259" key="5">
    <source>
        <dbReference type="SMART" id="SM00848"/>
    </source>
</evidence>
<dbReference type="SUPFAM" id="SSF54001">
    <property type="entry name" value="Cysteine proteinases"/>
    <property type="match status" value="1"/>
</dbReference>
<reference evidence="6" key="1">
    <citation type="submission" date="2018-10" db="EMBL/GenBank/DDBJ databases">
        <title>Transcriptome assembly of Aceria tosichella (Wheat curl mite) Type 2.</title>
        <authorList>
            <person name="Scully E.D."/>
            <person name="Geib S.M."/>
            <person name="Palmer N.A."/>
            <person name="Gupta A.K."/>
            <person name="Sarath G."/>
            <person name="Tatineni S."/>
        </authorList>
    </citation>
    <scope>NUCLEOTIDE SEQUENCE</scope>
    <source>
        <strain evidence="6">LincolnNE</strain>
    </source>
</reference>
<dbReference type="PANTHER" id="PTHR12411">
    <property type="entry name" value="CYSTEINE PROTEASE FAMILY C1-RELATED"/>
    <property type="match status" value="1"/>
</dbReference>
<evidence type="ECO:0000256" key="3">
    <source>
        <dbReference type="SAM" id="SignalP"/>
    </source>
</evidence>
<evidence type="ECO:0000256" key="1">
    <source>
        <dbReference type="ARBA" id="ARBA00008455"/>
    </source>
</evidence>
<accession>A0A6G1SDA4</accession>